<evidence type="ECO:0000256" key="1">
    <source>
        <dbReference type="ARBA" id="ARBA00004651"/>
    </source>
</evidence>
<sequence>MVRGWRWGERAWTKEGAWRGGVALAALGTLALLVLLGRRHGFGAPEYLQFLLDGLRGGSIYALVALGFVLVYRVTGVINFAQGAFVMLGPMLTASFYERGWPPTPGLRLALAALLSIGIVAGIGVAVERWALYPARRASPLTRIIITVGVYLILEGAALLLWGPYAKVIPSFTTLSLADPTLRFGALRIKAQSLWIWGALGVSLLALALFFGRTTLGKAMRACAVNRLAAQLMGIRVDAMSTLAFGLAAALGAMAGIVLGPATRPTYEMGLELGLKGFVAAIMGGLVSFPGAVLGGLLLGALENLWAGVTVAGFKDLFAFIILILVLLIHPQGFAGSEAEVERT</sequence>
<evidence type="ECO:0000256" key="2">
    <source>
        <dbReference type="ARBA" id="ARBA00022448"/>
    </source>
</evidence>
<evidence type="ECO:0000256" key="8">
    <source>
        <dbReference type="ARBA" id="ARBA00037998"/>
    </source>
</evidence>
<feature type="transmembrane region" description="Helical" evidence="9">
    <location>
        <begin position="194"/>
        <end position="216"/>
    </location>
</feature>
<feature type="transmembrane region" description="Helical" evidence="9">
    <location>
        <begin position="237"/>
        <end position="258"/>
    </location>
</feature>
<evidence type="ECO:0000256" key="9">
    <source>
        <dbReference type="SAM" id="Phobius"/>
    </source>
</evidence>
<comment type="subcellular location">
    <subcellularLocation>
        <location evidence="1">Cell membrane</location>
        <topology evidence="1">Multi-pass membrane protein</topology>
    </subcellularLocation>
</comment>
<feature type="transmembrane region" description="Helical" evidence="9">
    <location>
        <begin position="306"/>
        <end position="329"/>
    </location>
</feature>
<dbReference type="Pfam" id="PF02653">
    <property type="entry name" value="BPD_transp_2"/>
    <property type="match status" value="1"/>
</dbReference>
<accession>A0A212RR12</accession>
<keyword evidence="7 9" id="KW-0472">Membrane</keyword>
<evidence type="ECO:0000313" key="10">
    <source>
        <dbReference type="EMBL" id="SNB74999.1"/>
    </source>
</evidence>
<feature type="transmembrane region" description="Helical" evidence="9">
    <location>
        <begin position="77"/>
        <end position="97"/>
    </location>
</feature>
<reference evidence="11" key="1">
    <citation type="submission" date="2017-06" db="EMBL/GenBank/DDBJ databases">
        <authorList>
            <person name="Varghese N."/>
            <person name="Submissions S."/>
        </authorList>
    </citation>
    <scope>NUCLEOTIDE SEQUENCE [LARGE SCALE GENOMIC DNA]</scope>
    <source>
        <strain evidence="11">JAD2</strain>
    </source>
</reference>
<name>A0A212RR12_9CHLR</name>
<dbReference type="OrthoDB" id="9807115at2"/>
<dbReference type="InParanoid" id="A0A212RR12"/>
<keyword evidence="2" id="KW-0813">Transport</keyword>
<gene>
    <name evidence="10" type="ORF">SAMN02746019_00018420</name>
</gene>
<evidence type="ECO:0000256" key="6">
    <source>
        <dbReference type="ARBA" id="ARBA00022989"/>
    </source>
</evidence>
<keyword evidence="6 9" id="KW-1133">Transmembrane helix</keyword>
<dbReference type="RefSeq" id="WP_088572363.1">
    <property type="nucleotide sequence ID" value="NZ_FYEK01000075.1"/>
</dbReference>
<keyword evidence="4 9" id="KW-0812">Transmembrane</keyword>
<evidence type="ECO:0000313" key="11">
    <source>
        <dbReference type="Proteomes" id="UP000197025"/>
    </source>
</evidence>
<keyword evidence="3" id="KW-1003">Cell membrane</keyword>
<dbReference type="PANTHER" id="PTHR11795">
    <property type="entry name" value="BRANCHED-CHAIN AMINO ACID TRANSPORT SYSTEM PERMEASE PROTEIN LIVH"/>
    <property type="match status" value="1"/>
</dbReference>
<evidence type="ECO:0000256" key="7">
    <source>
        <dbReference type="ARBA" id="ARBA00023136"/>
    </source>
</evidence>
<feature type="transmembrane region" description="Helical" evidence="9">
    <location>
        <begin position="109"/>
        <end position="132"/>
    </location>
</feature>
<evidence type="ECO:0000256" key="3">
    <source>
        <dbReference type="ARBA" id="ARBA00022475"/>
    </source>
</evidence>
<dbReference type="CDD" id="cd06582">
    <property type="entry name" value="TM_PBP1_LivH_like"/>
    <property type="match status" value="1"/>
</dbReference>
<feature type="transmembrane region" description="Helical" evidence="9">
    <location>
        <begin position="50"/>
        <end position="70"/>
    </location>
</feature>
<dbReference type="InterPro" id="IPR001851">
    <property type="entry name" value="ABC_transp_permease"/>
</dbReference>
<dbReference type="InterPro" id="IPR052157">
    <property type="entry name" value="BCAA_transport_permease"/>
</dbReference>
<feature type="transmembrane region" description="Helical" evidence="9">
    <location>
        <begin position="21"/>
        <end position="38"/>
    </location>
</feature>
<dbReference type="GO" id="GO:0006865">
    <property type="term" value="P:amino acid transport"/>
    <property type="evidence" value="ECO:0007669"/>
    <property type="project" value="UniProtKB-KW"/>
</dbReference>
<feature type="transmembrane region" description="Helical" evidence="9">
    <location>
        <begin position="144"/>
        <end position="165"/>
    </location>
</feature>
<keyword evidence="11" id="KW-1185">Reference proteome</keyword>
<dbReference type="GO" id="GO:0005886">
    <property type="term" value="C:plasma membrane"/>
    <property type="evidence" value="ECO:0007669"/>
    <property type="project" value="UniProtKB-SubCell"/>
</dbReference>
<proteinExistence type="inferred from homology"/>
<organism evidence="10 11">
    <name type="scientific">Thermoflexus hugenholtzii JAD2</name>
    <dbReference type="NCBI Taxonomy" id="877466"/>
    <lineage>
        <taxon>Bacteria</taxon>
        <taxon>Bacillati</taxon>
        <taxon>Chloroflexota</taxon>
        <taxon>Thermoflexia</taxon>
        <taxon>Thermoflexales</taxon>
        <taxon>Thermoflexaceae</taxon>
        <taxon>Thermoflexus</taxon>
    </lineage>
</organism>
<protein>
    <submittedName>
        <fullName evidence="10">Branched-chain amino acid transport system permease protein</fullName>
    </submittedName>
</protein>
<evidence type="ECO:0000256" key="5">
    <source>
        <dbReference type="ARBA" id="ARBA00022970"/>
    </source>
</evidence>
<dbReference type="PANTHER" id="PTHR11795:SF450">
    <property type="entry name" value="ABC TRANSPORTER PERMEASE PROTEIN"/>
    <property type="match status" value="1"/>
</dbReference>
<dbReference type="Proteomes" id="UP000197025">
    <property type="component" value="Unassembled WGS sequence"/>
</dbReference>
<dbReference type="AlphaFoldDB" id="A0A212RR12"/>
<dbReference type="EMBL" id="FYEK01000075">
    <property type="protein sequence ID" value="SNB74999.1"/>
    <property type="molecule type" value="Genomic_DNA"/>
</dbReference>
<evidence type="ECO:0000256" key="4">
    <source>
        <dbReference type="ARBA" id="ARBA00022692"/>
    </source>
</evidence>
<dbReference type="GO" id="GO:0022857">
    <property type="term" value="F:transmembrane transporter activity"/>
    <property type="evidence" value="ECO:0007669"/>
    <property type="project" value="InterPro"/>
</dbReference>
<feature type="transmembrane region" description="Helical" evidence="9">
    <location>
        <begin position="278"/>
        <end position="299"/>
    </location>
</feature>
<keyword evidence="5" id="KW-0029">Amino-acid transport</keyword>
<comment type="similarity">
    <text evidence="8">Belongs to the binding-protein-dependent transport system permease family. LivHM subfamily.</text>
</comment>